<evidence type="ECO:0000313" key="2">
    <source>
        <dbReference type="EMBL" id="PQV49019.1"/>
    </source>
</evidence>
<sequence>MTILANFVKYNSFILFMMLLLLKGCGNIKNVAISEDSQVEAELIYQNKFDKNLDDWVVEQMEGGKVEIIDNKLEITDVSGCTIWLKQEFEGPIMIEYDVVVIDKGGPQDRVSDLNCFWMAKDPKNMENLFANSDKRGGKFSNYDSLRLYYMGVGGHFNTKTRFRRYTGNGERPLLPEHDLSDAEYLLTANEPYHIRIIAFNNYIKYYRNDQLLVDFYDPEPYTSGHFGFRTVNNHMTVDNFKVYKLSK</sequence>
<dbReference type="InterPro" id="IPR046217">
    <property type="entry name" value="DUF6250"/>
</dbReference>
<dbReference type="InterPro" id="IPR013320">
    <property type="entry name" value="ConA-like_dom_sf"/>
</dbReference>
<name>A0A362X0C6_9FLAO</name>
<feature type="domain" description="DUF6250" evidence="1">
    <location>
        <begin position="75"/>
        <end position="241"/>
    </location>
</feature>
<dbReference type="GO" id="GO:0005975">
    <property type="term" value="P:carbohydrate metabolic process"/>
    <property type="evidence" value="ECO:0007669"/>
    <property type="project" value="UniProtKB-ARBA"/>
</dbReference>
<dbReference type="GO" id="GO:0004553">
    <property type="term" value="F:hydrolase activity, hydrolyzing O-glycosyl compounds"/>
    <property type="evidence" value="ECO:0007669"/>
    <property type="project" value="UniProtKB-ARBA"/>
</dbReference>
<dbReference type="SUPFAM" id="SSF49899">
    <property type="entry name" value="Concanavalin A-like lectins/glucanases"/>
    <property type="match status" value="1"/>
</dbReference>
<gene>
    <name evidence="2" type="ORF">CLV33_104226</name>
</gene>
<dbReference type="AlphaFoldDB" id="A0A362X0C6"/>
<evidence type="ECO:0000259" key="1">
    <source>
        <dbReference type="Pfam" id="PF19763"/>
    </source>
</evidence>
<dbReference type="GO" id="GO:0008168">
    <property type="term" value="F:methyltransferase activity"/>
    <property type="evidence" value="ECO:0007669"/>
    <property type="project" value="UniProtKB-KW"/>
</dbReference>
<protein>
    <submittedName>
        <fullName evidence="2">Farnesoic acid O-methyltransferase</fullName>
    </submittedName>
</protein>
<dbReference type="GO" id="GO:0032259">
    <property type="term" value="P:methylation"/>
    <property type="evidence" value="ECO:0007669"/>
    <property type="project" value="UniProtKB-KW"/>
</dbReference>
<accession>A0A362X0C6</accession>
<keyword evidence="2" id="KW-0489">Methyltransferase</keyword>
<reference evidence="2 3" key="1">
    <citation type="submission" date="2018-02" db="EMBL/GenBank/DDBJ databases">
        <title>Genomic Encyclopedia of Archaeal and Bacterial Type Strains, Phase II (KMG-II): from individual species to whole genera.</title>
        <authorList>
            <person name="Goeker M."/>
        </authorList>
    </citation>
    <scope>NUCLEOTIDE SEQUENCE [LARGE SCALE GENOMIC DNA]</scope>
    <source>
        <strain evidence="2 3">DSM 21165</strain>
    </source>
</reference>
<proteinExistence type="predicted"/>
<dbReference type="Gene3D" id="2.60.120.200">
    <property type="match status" value="1"/>
</dbReference>
<dbReference type="EMBL" id="PVEO01000004">
    <property type="protein sequence ID" value="PQV49019.1"/>
    <property type="molecule type" value="Genomic_DNA"/>
</dbReference>
<organism evidence="2 3">
    <name type="scientific">Jejuia pallidilutea</name>
    <dbReference type="NCBI Taxonomy" id="504487"/>
    <lineage>
        <taxon>Bacteria</taxon>
        <taxon>Pseudomonadati</taxon>
        <taxon>Bacteroidota</taxon>
        <taxon>Flavobacteriia</taxon>
        <taxon>Flavobacteriales</taxon>
        <taxon>Flavobacteriaceae</taxon>
        <taxon>Jejuia</taxon>
    </lineage>
</organism>
<evidence type="ECO:0000313" key="3">
    <source>
        <dbReference type="Proteomes" id="UP000251545"/>
    </source>
</evidence>
<dbReference type="Proteomes" id="UP000251545">
    <property type="component" value="Unassembled WGS sequence"/>
</dbReference>
<comment type="caution">
    <text evidence="2">The sequence shown here is derived from an EMBL/GenBank/DDBJ whole genome shotgun (WGS) entry which is preliminary data.</text>
</comment>
<keyword evidence="2" id="KW-0808">Transferase</keyword>
<dbReference type="Pfam" id="PF19763">
    <property type="entry name" value="DUF6250"/>
    <property type="match status" value="1"/>
</dbReference>